<sequence>MLAGLPYWYSITHDGLVAASSLAVATAVLDPPSAAEKIICAP</sequence>
<name>A0A654U5X6_MYCTX</name>
<evidence type="ECO:0000313" key="2">
    <source>
        <dbReference type="EMBL" id="CKS50901.1"/>
    </source>
</evidence>
<evidence type="ECO:0000313" key="4">
    <source>
        <dbReference type="Proteomes" id="UP000039021"/>
    </source>
</evidence>
<evidence type="ECO:0000313" key="3">
    <source>
        <dbReference type="EMBL" id="COW79452.1"/>
    </source>
</evidence>
<evidence type="ECO:0000313" key="1">
    <source>
        <dbReference type="EMBL" id="CFS04699.1"/>
    </source>
</evidence>
<evidence type="ECO:0000313" key="6">
    <source>
        <dbReference type="Proteomes" id="UP000050164"/>
    </source>
</evidence>
<proteinExistence type="predicted"/>
<organism evidence="1 5">
    <name type="scientific">Mycobacterium tuberculosis</name>
    <dbReference type="NCBI Taxonomy" id="1773"/>
    <lineage>
        <taxon>Bacteria</taxon>
        <taxon>Bacillati</taxon>
        <taxon>Actinomycetota</taxon>
        <taxon>Actinomycetes</taxon>
        <taxon>Mycobacteriales</taxon>
        <taxon>Mycobacteriaceae</taxon>
        <taxon>Mycobacterium</taxon>
        <taxon>Mycobacterium tuberculosis complex</taxon>
    </lineage>
</organism>
<dbReference type="Proteomes" id="UP000046680">
    <property type="component" value="Unassembled WGS sequence"/>
</dbReference>
<dbReference type="Proteomes" id="UP000039021">
    <property type="component" value="Unassembled WGS sequence"/>
</dbReference>
<protein>
    <submittedName>
        <fullName evidence="1">Uncharacterized protein</fullName>
    </submittedName>
</protein>
<accession>A0A654U5X6</accession>
<dbReference type="Proteomes" id="UP000050164">
    <property type="component" value="Unassembled WGS sequence"/>
</dbReference>
<dbReference type="EMBL" id="CSBK01000018">
    <property type="protein sequence ID" value="COW79452.1"/>
    <property type="molecule type" value="Genomic_DNA"/>
</dbReference>
<evidence type="ECO:0000313" key="5">
    <source>
        <dbReference type="Proteomes" id="UP000046680"/>
    </source>
</evidence>
<dbReference type="EMBL" id="CGCX01001987">
    <property type="protein sequence ID" value="CFS04699.1"/>
    <property type="molecule type" value="Genomic_DNA"/>
</dbReference>
<gene>
    <name evidence="1" type="ORF">ERS007657_03752</name>
    <name evidence="3" type="ORF">ERS007739_00086</name>
    <name evidence="2" type="ORF">ERS027659_03200</name>
</gene>
<dbReference type="EMBL" id="CNFT01000887">
    <property type="protein sequence ID" value="CKS50901.1"/>
    <property type="molecule type" value="Genomic_DNA"/>
</dbReference>
<reference evidence="3" key="1">
    <citation type="submission" date="2015-03" db="EMBL/GenBank/DDBJ databases">
        <authorList>
            <consortium name="Pathogen Informatics"/>
            <person name="Murphy D."/>
        </authorList>
    </citation>
    <scope>NUCLEOTIDE SEQUENCE</scope>
    <source>
        <strain evidence="3">N09902308</strain>
    </source>
</reference>
<reference evidence="4 5" key="2">
    <citation type="submission" date="2015-03" db="EMBL/GenBank/DDBJ databases">
        <authorList>
            <consortium name="Pathogen Informatics"/>
        </authorList>
    </citation>
    <scope>NUCLEOTIDE SEQUENCE [LARGE SCALE GENOMIC DNA]</scope>
    <source>
        <strain evidence="2 6">Bir 185</strain>
        <strain evidence="1 5">C09601061</strain>
        <strain evidence="4">N09902308</strain>
    </source>
</reference>
<dbReference type="AlphaFoldDB" id="A0A654U5X6"/>